<evidence type="ECO:0000313" key="1">
    <source>
        <dbReference type="EMBL" id="JAP91280.1"/>
    </source>
</evidence>
<organism evidence="1">
    <name type="scientific">Trepomonas sp. PC1</name>
    <dbReference type="NCBI Taxonomy" id="1076344"/>
    <lineage>
        <taxon>Eukaryota</taxon>
        <taxon>Metamonada</taxon>
        <taxon>Diplomonadida</taxon>
        <taxon>Hexamitidae</taxon>
        <taxon>Hexamitinae</taxon>
        <taxon>Trepomonas</taxon>
    </lineage>
</organism>
<dbReference type="PROSITE" id="PS50896">
    <property type="entry name" value="LISH"/>
    <property type="match status" value="1"/>
</dbReference>
<dbReference type="Pfam" id="PF08513">
    <property type="entry name" value="LisH"/>
    <property type="match status" value="1"/>
</dbReference>
<dbReference type="InterPro" id="IPR006594">
    <property type="entry name" value="LisH"/>
</dbReference>
<gene>
    <name evidence="1" type="ORF">TPC1_17151</name>
</gene>
<proteinExistence type="predicted"/>
<name>A0A146K2Z9_9EUKA</name>
<reference evidence="1" key="1">
    <citation type="submission" date="2015-07" db="EMBL/GenBank/DDBJ databases">
        <title>Adaptation to a free-living lifestyle via gene acquisitions in the diplomonad Trepomonas sp. PC1.</title>
        <authorList>
            <person name="Xu F."/>
            <person name="Jerlstrom-Hultqvist J."/>
            <person name="Kolisko M."/>
            <person name="Simpson A.G.B."/>
            <person name="Roger A.J."/>
            <person name="Svard S.G."/>
            <person name="Andersson J.O."/>
        </authorList>
    </citation>
    <scope>NUCLEOTIDE SEQUENCE</scope>
    <source>
        <strain evidence="1">PC1</strain>
    </source>
</reference>
<dbReference type="AlphaFoldDB" id="A0A146K2Z9"/>
<accession>A0A146K2Z9</accession>
<dbReference type="SMART" id="SM00667">
    <property type="entry name" value="LisH"/>
    <property type="match status" value="1"/>
</dbReference>
<dbReference type="EMBL" id="GDID01005326">
    <property type="protein sequence ID" value="JAP91280.1"/>
    <property type="molecule type" value="Transcribed_RNA"/>
</dbReference>
<sequence>MLIDIDELHIIIYRYLLEQGYEHSAFAFHSEAQVKTDLFDPTQLPMGLLINIMQKALQMTDIELHMDSKGCLHRCSQPLAFLKPHSCAAINIVNQMMPQKPLEIKKHSLQDRTIHTLTELPKPTLVNPQQSLNQIYNTDTADYLKKQITHEDHQKLTMLEQKKQEQTILSSAAQVHSLDAVNYVIDKVFEVNINIAKYQKQVQILQPQIQISEELLLKEKPKAQKVNLYKELSLSPINCARKLLIPIAKCDCSLLQCTCKGQIEKQEVFCWGSNQLNLSFVVDQQLKTTSNLLKKLKIKAKIVEICFSQNRLVVVQENAQISVFKMQSNQIKMLYAGFPLGSFRVTKALYQDQYLMLGGFCSRPRIFCLTTQQIIEQSRWDPFRAVKAEDGSAFAKIFFQQDCDMENSCLEVLDMIYQQNEVIFIRSDGLFQVNVIEKDEQFVQKRDFFNVKLKQIIMHEKSIFIITEGQIIYEFDLQYIGPNEKQVEFVVNQAFLLKNHGIVCHTTQKHIVLFNLVADQILMKNDWPVEADNVLMGGCGNEIVATMGNKILRIDVLDEQIREEEVNSTITAIDQTGQLFGLGGTSLIKVETEV</sequence>
<dbReference type="Gene3D" id="1.20.960.30">
    <property type="match status" value="1"/>
</dbReference>
<protein>
    <submittedName>
        <fullName evidence="1">LisH domain-containing protein</fullName>
    </submittedName>
</protein>